<dbReference type="Proteomes" id="UP000517759">
    <property type="component" value="Unassembled WGS sequence"/>
</dbReference>
<accession>A0A7W6AIT6</accession>
<evidence type="ECO:0000259" key="1">
    <source>
        <dbReference type="Pfam" id="PF01882"/>
    </source>
</evidence>
<organism evidence="3 4">
    <name type="scientific">Methylobacterium brachythecii</name>
    <dbReference type="NCBI Taxonomy" id="1176177"/>
    <lineage>
        <taxon>Bacteria</taxon>
        <taxon>Pseudomonadati</taxon>
        <taxon>Pseudomonadota</taxon>
        <taxon>Alphaproteobacteria</taxon>
        <taxon>Hyphomicrobiales</taxon>
        <taxon>Methylobacteriaceae</taxon>
        <taxon>Methylobacterium</taxon>
    </lineage>
</organism>
<proteinExistence type="predicted"/>
<sequence>MKTGDVVYLPRWRPGGSRAGAHRGRDAGGLGTFRDQVPFLRLPDARRIDIRATLRDPFEGTYVRRFETRTAIEVWALVDLSASMRFEGEASRAELVADLCMGLADSATRIGDAFGLIGCDDRIREDVVLPATRQRGLATERAAGLTEVDFRGGSARGLVDAATRLAGRPKLIFVISDFRWPEPLIEEVFSGLALHDVVPVLLADRAEDENLPSFGLMEFDDLEGGGRRMVFMRPSLRRRWHARERARLDTLRHIASAYGRPPFRLEGRFDAEALSRHLMTT</sequence>
<feature type="domain" description="DUF58" evidence="1">
    <location>
        <begin position="44"/>
        <end position="246"/>
    </location>
</feature>
<reference evidence="5" key="2">
    <citation type="journal article" date="2019" name="Int. J. Syst. Evol. Microbiol.">
        <title>The Global Catalogue of Microorganisms (GCM) 10K type strain sequencing project: providing services to taxonomists for standard genome sequencing and annotation.</title>
        <authorList>
            <consortium name="The Broad Institute Genomics Platform"/>
            <consortium name="The Broad Institute Genome Sequencing Center for Infectious Disease"/>
            <person name="Wu L."/>
            <person name="Ma J."/>
        </authorList>
    </citation>
    <scope>NUCLEOTIDE SEQUENCE [LARGE SCALE GENOMIC DNA]</scope>
    <source>
        <strain evidence="5">NBRC 107710</strain>
    </source>
</reference>
<evidence type="ECO:0000313" key="2">
    <source>
        <dbReference type="EMBL" id="GLS43330.1"/>
    </source>
</evidence>
<protein>
    <submittedName>
        <fullName evidence="3">Uncharacterized protein (DUF58 family)</fullName>
    </submittedName>
</protein>
<dbReference type="InterPro" id="IPR002881">
    <property type="entry name" value="DUF58"/>
</dbReference>
<name>A0A7W6AIT6_9HYPH</name>
<reference evidence="2" key="4">
    <citation type="submission" date="2023-01" db="EMBL/GenBank/DDBJ databases">
        <title>Draft genome sequence of Methylobacterium brachythecii strain NBRC 107710.</title>
        <authorList>
            <person name="Sun Q."/>
            <person name="Mori K."/>
        </authorList>
    </citation>
    <scope>NUCLEOTIDE SEQUENCE</scope>
    <source>
        <strain evidence="2">NBRC 107710</strain>
    </source>
</reference>
<dbReference type="EMBL" id="BSPG01000004">
    <property type="protein sequence ID" value="GLS43330.1"/>
    <property type="molecule type" value="Genomic_DNA"/>
</dbReference>
<reference evidence="3 4" key="3">
    <citation type="submission" date="2020-08" db="EMBL/GenBank/DDBJ databases">
        <title>Genomic Encyclopedia of Type Strains, Phase IV (KMG-IV): sequencing the most valuable type-strain genomes for metagenomic binning, comparative biology and taxonomic classification.</title>
        <authorList>
            <person name="Goeker M."/>
        </authorList>
    </citation>
    <scope>NUCLEOTIDE SEQUENCE [LARGE SCALE GENOMIC DNA]</scope>
    <source>
        <strain evidence="3 4">DSM 24105</strain>
    </source>
</reference>
<dbReference type="Proteomes" id="UP001156881">
    <property type="component" value="Unassembled WGS sequence"/>
</dbReference>
<dbReference type="RefSeq" id="WP_183503271.1">
    <property type="nucleotide sequence ID" value="NZ_BSPG01000004.1"/>
</dbReference>
<dbReference type="EMBL" id="JACIDN010000002">
    <property type="protein sequence ID" value="MBB3901949.1"/>
    <property type="molecule type" value="Genomic_DNA"/>
</dbReference>
<dbReference type="PANTHER" id="PTHR33608">
    <property type="entry name" value="BLL2464 PROTEIN"/>
    <property type="match status" value="1"/>
</dbReference>
<dbReference type="PANTHER" id="PTHR33608:SF6">
    <property type="entry name" value="BLL2464 PROTEIN"/>
    <property type="match status" value="1"/>
</dbReference>
<keyword evidence="5" id="KW-1185">Reference proteome</keyword>
<dbReference type="SUPFAM" id="SSF53300">
    <property type="entry name" value="vWA-like"/>
    <property type="match status" value="1"/>
</dbReference>
<comment type="caution">
    <text evidence="3">The sequence shown here is derived from an EMBL/GenBank/DDBJ whole genome shotgun (WGS) entry which is preliminary data.</text>
</comment>
<evidence type="ECO:0000313" key="5">
    <source>
        <dbReference type="Proteomes" id="UP001156881"/>
    </source>
</evidence>
<dbReference type="Pfam" id="PF01882">
    <property type="entry name" value="DUF58"/>
    <property type="match status" value="1"/>
</dbReference>
<dbReference type="AlphaFoldDB" id="A0A7W6AIT6"/>
<reference evidence="2" key="1">
    <citation type="journal article" date="2014" name="Int. J. Syst. Evol. Microbiol.">
        <title>Complete genome of a new Firmicutes species belonging to the dominant human colonic microbiota ('Ruminococcus bicirculans') reveals two chromosomes and a selective capacity to utilize plant glucans.</title>
        <authorList>
            <consortium name="NISC Comparative Sequencing Program"/>
            <person name="Wegmann U."/>
            <person name="Louis P."/>
            <person name="Goesmann A."/>
            <person name="Henrissat B."/>
            <person name="Duncan S.H."/>
            <person name="Flint H.J."/>
        </authorList>
    </citation>
    <scope>NUCLEOTIDE SEQUENCE</scope>
    <source>
        <strain evidence="2">NBRC 107710</strain>
    </source>
</reference>
<evidence type="ECO:0000313" key="4">
    <source>
        <dbReference type="Proteomes" id="UP000517759"/>
    </source>
</evidence>
<evidence type="ECO:0000313" key="3">
    <source>
        <dbReference type="EMBL" id="MBB3901949.1"/>
    </source>
</evidence>
<gene>
    <name evidence="2" type="ORF">GCM10007884_13150</name>
    <name evidence="3" type="ORF">GGR33_001435</name>
</gene>
<dbReference type="InterPro" id="IPR036465">
    <property type="entry name" value="vWFA_dom_sf"/>
</dbReference>